<gene>
    <name evidence="1" type="ORF">SDC9_206565</name>
</gene>
<dbReference type="AlphaFoldDB" id="A0A645J830"/>
<accession>A0A645J830</accession>
<reference evidence="1" key="1">
    <citation type="submission" date="2019-08" db="EMBL/GenBank/DDBJ databases">
        <authorList>
            <person name="Kucharzyk K."/>
            <person name="Murdoch R.W."/>
            <person name="Higgins S."/>
            <person name="Loffler F."/>
        </authorList>
    </citation>
    <scope>NUCLEOTIDE SEQUENCE</scope>
</reference>
<proteinExistence type="predicted"/>
<dbReference type="EMBL" id="VSSQ01132112">
    <property type="protein sequence ID" value="MPN58849.1"/>
    <property type="molecule type" value="Genomic_DNA"/>
</dbReference>
<organism evidence="1">
    <name type="scientific">bioreactor metagenome</name>
    <dbReference type="NCBI Taxonomy" id="1076179"/>
    <lineage>
        <taxon>unclassified sequences</taxon>
        <taxon>metagenomes</taxon>
        <taxon>ecological metagenomes</taxon>
    </lineage>
</organism>
<comment type="caution">
    <text evidence="1">The sequence shown here is derived from an EMBL/GenBank/DDBJ whole genome shotgun (WGS) entry which is preliminary data.</text>
</comment>
<evidence type="ECO:0000313" key="1">
    <source>
        <dbReference type="EMBL" id="MPN58849.1"/>
    </source>
</evidence>
<name>A0A645J830_9ZZZZ</name>
<sequence>MVAAAGNINRIVKHCAGCGEILIRFEGRAVLAGNLCQTGTHRFRGRPCGFQFIHHVPDRYRTEPVLSENCDFSGFCRLDGVFLT</sequence>
<protein>
    <submittedName>
        <fullName evidence="1">Uncharacterized protein</fullName>
    </submittedName>
</protein>